<dbReference type="InterPro" id="IPR018076">
    <property type="entry name" value="T2SS_GspF_dom"/>
</dbReference>
<evidence type="ECO:0000256" key="3">
    <source>
        <dbReference type="ARBA" id="ARBA00022448"/>
    </source>
</evidence>
<evidence type="ECO:0000313" key="12">
    <source>
        <dbReference type="Proteomes" id="UP001486565"/>
    </source>
</evidence>
<feature type="transmembrane region" description="Helical" evidence="9">
    <location>
        <begin position="169"/>
        <end position="197"/>
    </location>
</feature>
<accession>A0ABZ2Y4L3</accession>
<comment type="similarity">
    <text evidence="2 8">Belongs to the GSP F family.</text>
</comment>
<keyword evidence="4" id="KW-1003">Cell membrane</keyword>
<sequence length="401" mass="45240">MPQFKYQAISQTGKRLDGIQDANSESEVIVLLKEKGYIPIKIFEHLDKDISKNFFSFERVKAKDLSNFCRQFYFIIHAGVTIASGLDILRKQIENKKLRGALEGIFKDVQKGQELSQSMKKYKDVFPQLLIHMIEVGEVSGNLDTIMDKMALHYEKESKIQDQIKSAMIYPVILGIASVLVVLFLLTFVMPSFVTMFESSGVELPGPTRALIRISNFVIRYWYMILVFILLAYSLLRIFSKSNRGRIVFDTIKMKIPIVNRAMEKIVSSRFSSTLSILLSSGISLIESIEIVSKVVRNKIVEDGLLLASEELRKGIDLAASLQRIHFFPPLVVSTIRVGEYSGTLDEILEQLAHFYDMEVESAIKSLIAALEPLMIVVMAVLIGSIVIAMVLPMFELGQAI</sequence>
<evidence type="ECO:0000256" key="2">
    <source>
        <dbReference type="ARBA" id="ARBA00005745"/>
    </source>
</evidence>
<dbReference type="RefSeq" id="WP_341876857.1">
    <property type="nucleotide sequence ID" value="NZ_CP121687.1"/>
</dbReference>
<dbReference type="PRINTS" id="PR00812">
    <property type="entry name" value="BCTERIALGSPF"/>
</dbReference>
<keyword evidence="7 9" id="KW-0472">Membrane</keyword>
<keyword evidence="5 8" id="KW-0812">Transmembrane</keyword>
<evidence type="ECO:0000259" key="10">
    <source>
        <dbReference type="Pfam" id="PF00482"/>
    </source>
</evidence>
<keyword evidence="3 8" id="KW-0813">Transport</keyword>
<proteinExistence type="inferred from homology"/>
<evidence type="ECO:0000256" key="5">
    <source>
        <dbReference type="ARBA" id="ARBA00022692"/>
    </source>
</evidence>
<gene>
    <name evidence="11" type="ORF">QBE51_14020</name>
</gene>
<evidence type="ECO:0000256" key="9">
    <source>
        <dbReference type="SAM" id="Phobius"/>
    </source>
</evidence>
<dbReference type="PANTHER" id="PTHR30012:SF0">
    <property type="entry name" value="TYPE II SECRETION SYSTEM PROTEIN F-RELATED"/>
    <property type="match status" value="1"/>
</dbReference>
<protein>
    <submittedName>
        <fullName evidence="11">Type II secretion system F family protein</fullName>
    </submittedName>
</protein>
<name>A0ABZ2Y4L3_9FIRM</name>
<dbReference type="InterPro" id="IPR001992">
    <property type="entry name" value="T2SS_GspF/T4SS_PilC_CS"/>
</dbReference>
<evidence type="ECO:0000256" key="6">
    <source>
        <dbReference type="ARBA" id="ARBA00022989"/>
    </source>
</evidence>
<dbReference type="EMBL" id="CP121687">
    <property type="protein sequence ID" value="WZL69870.1"/>
    <property type="molecule type" value="Genomic_DNA"/>
</dbReference>
<dbReference type="Pfam" id="PF00482">
    <property type="entry name" value="T2SSF"/>
    <property type="match status" value="2"/>
</dbReference>
<keyword evidence="6 9" id="KW-1133">Transmembrane helix</keyword>
<comment type="subcellular location">
    <subcellularLocation>
        <location evidence="1 8">Cell membrane</location>
        <topology evidence="1 8">Multi-pass membrane protein</topology>
    </subcellularLocation>
</comment>
<keyword evidence="12" id="KW-1185">Reference proteome</keyword>
<feature type="domain" description="Type II secretion system protein GspF" evidence="10">
    <location>
        <begin position="271"/>
        <end position="393"/>
    </location>
</feature>
<dbReference type="PANTHER" id="PTHR30012">
    <property type="entry name" value="GENERAL SECRETION PATHWAY PROTEIN"/>
    <property type="match status" value="1"/>
</dbReference>
<dbReference type="PROSITE" id="PS00874">
    <property type="entry name" value="T2SP_F"/>
    <property type="match status" value="1"/>
</dbReference>
<reference evidence="11 12" key="1">
    <citation type="submission" date="2023-03" db="EMBL/GenBank/DDBJ databases">
        <title>Novel Species.</title>
        <authorList>
            <person name="Ma S."/>
        </authorList>
    </citation>
    <scope>NUCLEOTIDE SEQUENCE [LARGE SCALE GENOMIC DNA]</scope>
    <source>
        <strain evidence="11 12">LIND6LT2</strain>
    </source>
</reference>
<organism evidence="11 12">
    <name type="scientific">Defluviitalea saccharophila</name>
    <dbReference type="NCBI Taxonomy" id="879970"/>
    <lineage>
        <taxon>Bacteria</taxon>
        <taxon>Bacillati</taxon>
        <taxon>Bacillota</taxon>
        <taxon>Clostridia</taxon>
        <taxon>Lachnospirales</taxon>
        <taxon>Defluviitaleaceae</taxon>
        <taxon>Defluviitalea</taxon>
    </lineage>
</organism>
<dbReference type="InterPro" id="IPR003004">
    <property type="entry name" value="GspF/PilC"/>
</dbReference>
<evidence type="ECO:0000256" key="4">
    <source>
        <dbReference type="ARBA" id="ARBA00022475"/>
    </source>
</evidence>
<evidence type="ECO:0000256" key="7">
    <source>
        <dbReference type="ARBA" id="ARBA00023136"/>
    </source>
</evidence>
<feature type="domain" description="Type II secretion system protein GspF" evidence="10">
    <location>
        <begin position="68"/>
        <end position="191"/>
    </location>
</feature>
<dbReference type="Gene3D" id="1.20.81.30">
    <property type="entry name" value="Type II secretion system (T2SS), domain F"/>
    <property type="match status" value="2"/>
</dbReference>
<evidence type="ECO:0000313" key="11">
    <source>
        <dbReference type="EMBL" id="WZL69870.1"/>
    </source>
</evidence>
<dbReference type="InterPro" id="IPR042094">
    <property type="entry name" value="T2SS_GspF_sf"/>
</dbReference>
<feature type="transmembrane region" description="Helical" evidence="9">
    <location>
        <begin position="217"/>
        <end position="236"/>
    </location>
</feature>
<evidence type="ECO:0000256" key="1">
    <source>
        <dbReference type="ARBA" id="ARBA00004651"/>
    </source>
</evidence>
<dbReference type="Proteomes" id="UP001486565">
    <property type="component" value="Chromosome"/>
</dbReference>
<feature type="transmembrane region" description="Helical" evidence="9">
    <location>
        <begin position="374"/>
        <end position="395"/>
    </location>
</feature>
<evidence type="ECO:0000256" key="8">
    <source>
        <dbReference type="RuleBase" id="RU003923"/>
    </source>
</evidence>